<organism evidence="1 2">
    <name type="scientific">Nelumbo nucifera</name>
    <name type="common">Sacred lotus</name>
    <dbReference type="NCBI Taxonomy" id="4432"/>
    <lineage>
        <taxon>Eukaryota</taxon>
        <taxon>Viridiplantae</taxon>
        <taxon>Streptophyta</taxon>
        <taxon>Embryophyta</taxon>
        <taxon>Tracheophyta</taxon>
        <taxon>Spermatophyta</taxon>
        <taxon>Magnoliopsida</taxon>
        <taxon>Proteales</taxon>
        <taxon>Nelumbonaceae</taxon>
        <taxon>Nelumbo</taxon>
    </lineage>
</organism>
<dbReference type="Proteomes" id="UP000189703">
    <property type="component" value="Unplaced"/>
</dbReference>
<dbReference type="KEGG" id="nnu:104591322"/>
<dbReference type="PANTHER" id="PTHR33593:SF2">
    <property type="entry name" value="ANKYRIN REPEAT_KH DOMAIN PROTEIN (DUF1442)"/>
    <property type="match status" value="1"/>
</dbReference>
<dbReference type="Pfam" id="PF07279">
    <property type="entry name" value="DUF1442"/>
    <property type="match status" value="1"/>
</dbReference>
<evidence type="ECO:0000313" key="1">
    <source>
        <dbReference type="Proteomes" id="UP000189703"/>
    </source>
</evidence>
<dbReference type="InParanoid" id="A0A1U7Z597"/>
<keyword evidence="1" id="KW-1185">Reference proteome</keyword>
<evidence type="ECO:0000313" key="2">
    <source>
        <dbReference type="RefSeq" id="XP_010248429.2"/>
    </source>
</evidence>
<proteinExistence type="predicted"/>
<dbReference type="GeneID" id="104591322"/>
<sequence length="166" mass="18705">MSAMTGGWNPQLILKAWHREGFVLDEQSRSEYLDAMREAGMSPEVIVGEAEEVMEALPGIDLLVVDRRRKDFARVLKHAKLSTRGAVLNQARRLGIRRRVFVPEMKVVEAVATPGFDWVLESSTPSLPKKHLDLLIVSWKIAMRIASSIFVDSPPFITCWCKLVCS</sequence>
<dbReference type="RefSeq" id="XP_010248429.2">
    <property type="nucleotide sequence ID" value="XM_010250127.2"/>
</dbReference>
<name>A0A1U7Z597_NELNU</name>
<gene>
    <name evidence="2" type="primary">LOC104591322</name>
</gene>
<dbReference type="AlphaFoldDB" id="A0A1U7Z597"/>
<protein>
    <submittedName>
        <fullName evidence="2">Uncharacterized protein LOC104591322</fullName>
    </submittedName>
</protein>
<reference evidence="2" key="1">
    <citation type="submission" date="2025-08" db="UniProtKB">
        <authorList>
            <consortium name="RefSeq"/>
        </authorList>
    </citation>
    <scope>IDENTIFICATION</scope>
</reference>
<dbReference type="InterPro" id="IPR009902">
    <property type="entry name" value="DUF1442"/>
</dbReference>
<accession>A0A1U7Z597</accession>
<dbReference type="PANTHER" id="PTHR33593">
    <property type="entry name" value="DUF1442 FAMILY PROTEIN"/>
    <property type="match status" value="1"/>
</dbReference>
<dbReference type="OrthoDB" id="685237at2759"/>